<reference evidence="1 2" key="1">
    <citation type="submission" date="2020-08" db="EMBL/GenBank/DDBJ databases">
        <title>Amycolatopsis echigonensis JCM 21831.</title>
        <authorList>
            <person name="Tedsree N."/>
            <person name="Kuncharoen N."/>
            <person name="Likhitwitayawuid K."/>
            <person name="Tanasupawat S."/>
        </authorList>
    </citation>
    <scope>NUCLEOTIDE SEQUENCE [LARGE SCALE GENOMIC DNA]</scope>
    <source>
        <strain evidence="1 2">JCM 21831</strain>
    </source>
</reference>
<dbReference type="RefSeq" id="WP_183124026.1">
    <property type="nucleotide sequence ID" value="NZ_JACJHR010000016.1"/>
</dbReference>
<proteinExistence type="predicted"/>
<dbReference type="Proteomes" id="UP000550260">
    <property type="component" value="Unassembled WGS sequence"/>
</dbReference>
<dbReference type="AlphaFoldDB" id="A0A8E1VXZ6"/>
<accession>A0A8E1VXZ6</accession>
<gene>
    <name evidence="1" type="ORF">H5411_14120</name>
</gene>
<protein>
    <submittedName>
        <fullName evidence="1">Uncharacterized protein</fullName>
    </submittedName>
</protein>
<organism evidence="1 2">
    <name type="scientific">Amycolatopsis echigonensis</name>
    <dbReference type="NCBI Taxonomy" id="2576905"/>
    <lineage>
        <taxon>Bacteria</taxon>
        <taxon>Bacillati</taxon>
        <taxon>Actinomycetota</taxon>
        <taxon>Actinomycetes</taxon>
        <taxon>Pseudonocardiales</taxon>
        <taxon>Pseudonocardiaceae</taxon>
        <taxon>Amycolatopsis</taxon>
    </lineage>
</organism>
<evidence type="ECO:0000313" key="1">
    <source>
        <dbReference type="EMBL" id="MBB2500256.1"/>
    </source>
</evidence>
<name>A0A8E1VXZ6_9PSEU</name>
<sequence length="237" mass="24618">MIAGTDGALLAALIAEAGRGPSGSEDLSNYTGQILAWDEISGTNVVRVNGTDIPNMRVVQSGIGLSYRAGEVVNITRRGTQWFVNGKVGAPGAGAGNQIASSRVPEGSGDIPVGGGFAELPARLSASVYIGSSRRCLVMHSFEMDIFGTAASAFSTIGVWQAVEISGASSAPVETAVTDAYKFEPLYGGGTVMASTLVTKEQGLNPGLNTFTAKYRAERTEGLKARVKNRVLTVIPF</sequence>
<evidence type="ECO:0000313" key="2">
    <source>
        <dbReference type="Proteomes" id="UP000550260"/>
    </source>
</evidence>
<comment type="caution">
    <text evidence="1">The sequence shown here is derived from an EMBL/GenBank/DDBJ whole genome shotgun (WGS) entry which is preliminary data.</text>
</comment>
<dbReference type="EMBL" id="JACJHR010000016">
    <property type="protein sequence ID" value="MBB2500256.1"/>
    <property type="molecule type" value="Genomic_DNA"/>
</dbReference>